<name>A0A653DXP5_9PSED</name>
<proteinExistence type="predicted"/>
<organism evidence="1">
    <name type="scientific">Pseudomonas marincola</name>
    <dbReference type="NCBI Taxonomy" id="437900"/>
    <lineage>
        <taxon>Bacteria</taxon>
        <taxon>Pseudomonadati</taxon>
        <taxon>Pseudomonadota</taxon>
        <taxon>Gammaproteobacteria</taxon>
        <taxon>Pseudomonadales</taxon>
        <taxon>Pseudomonadaceae</taxon>
        <taxon>Pseudomonas</taxon>
    </lineage>
</organism>
<gene>
    <name evidence="1" type="ORF">PMYSY11_0200</name>
</gene>
<accession>A0A653DXP5</accession>
<dbReference type="AlphaFoldDB" id="A0A653DXP5"/>
<evidence type="ECO:0000313" key="1">
    <source>
        <dbReference type="EMBL" id="VEV95247.1"/>
    </source>
</evidence>
<dbReference type="EMBL" id="LR215729">
    <property type="protein sequence ID" value="VEV95247.1"/>
    <property type="molecule type" value="Genomic_DNA"/>
</dbReference>
<protein>
    <submittedName>
        <fullName evidence="1">Uncharacterized protein</fullName>
    </submittedName>
</protein>
<sequence length="131" mass="14792">MAKPSISQHFVNLGAPLRNVVNSWGAVRESDGAVFLRVWRDRRRQIDVRWFRQLLHKASELKVGYVERIEHIDLIRAGAPAYMVIVTAADPEASPRKIGSYTPDRLVPIGELVEIDGEVWGECLPPVATRH</sequence>
<reference evidence="1" key="1">
    <citation type="submission" date="2019-02" db="EMBL/GenBank/DDBJ databases">
        <authorList>
            <consortium name="Genoscope - CEA"/>
            <person name="William W."/>
        </authorList>
    </citation>
    <scope>NUCLEOTIDE SEQUENCE [LARGE SCALE GENOMIC DNA]</scope>
    <source>
        <strain evidence="1">YSy11</strain>
    </source>
</reference>
<dbReference type="RefSeq" id="WP_150547319.1">
    <property type="nucleotide sequence ID" value="NZ_LR215729.2"/>
</dbReference>